<feature type="active site" description="Proton acceptor" evidence="9">
    <location>
        <position position="341"/>
    </location>
</feature>
<keyword evidence="18" id="KW-1185">Reference proteome</keyword>
<dbReference type="InterPro" id="IPR050344">
    <property type="entry name" value="Peptidase_M1_aminopeptidases"/>
</dbReference>
<dbReference type="Gene3D" id="1.25.50.20">
    <property type="match status" value="1"/>
</dbReference>
<evidence type="ECO:0000259" key="16">
    <source>
        <dbReference type="Pfam" id="PF17900"/>
    </source>
</evidence>
<dbReference type="GO" id="GO:0043171">
    <property type="term" value="P:peptide catabolic process"/>
    <property type="evidence" value="ECO:0007669"/>
    <property type="project" value="TreeGrafter"/>
</dbReference>
<feature type="binding site" evidence="10">
    <location>
        <position position="363"/>
    </location>
    <ligand>
        <name>Zn(2+)</name>
        <dbReference type="ChEBI" id="CHEBI:29105"/>
        <note>catalytic</note>
    </ligand>
</feature>
<dbReference type="PANTHER" id="PTHR11533:SF174">
    <property type="entry name" value="PUROMYCIN-SENSITIVE AMINOPEPTIDASE-RELATED"/>
    <property type="match status" value="1"/>
</dbReference>
<keyword evidence="13" id="KW-0732">Signal</keyword>
<gene>
    <name evidence="17" type="ordered locus">Hoch_6491</name>
</gene>
<name>D0LQF1_HALO1</name>
<comment type="similarity">
    <text evidence="2 12">Belongs to the peptidase M1 family.</text>
</comment>
<evidence type="ECO:0000256" key="11">
    <source>
        <dbReference type="PIRSR" id="PIRSR634016-4"/>
    </source>
</evidence>
<evidence type="ECO:0000256" key="5">
    <source>
        <dbReference type="ARBA" id="ARBA00022723"/>
    </source>
</evidence>
<evidence type="ECO:0000313" key="18">
    <source>
        <dbReference type="Proteomes" id="UP000001880"/>
    </source>
</evidence>
<feature type="chain" id="PRO_5003011557" description="Aminopeptidase" evidence="13">
    <location>
        <begin position="18"/>
        <end position="929"/>
    </location>
</feature>
<dbReference type="Gene3D" id="1.10.390.10">
    <property type="entry name" value="Neutral Protease Domain 2"/>
    <property type="match status" value="1"/>
</dbReference>
<dbReference type="EC" id="3.4.11.-" evidence="12"/>
<dbReference type="CDD" id="cd09601">
    <property type="entry name" value="M1_APN-Q_like"/>
    <property type="match status" value="1"/>
</dbReference>
<organism evidence="17 18">
    <name type="scientific">Haliangium ochraceum (strain DSM 14365 / JCM 11303 / SMP-2)</name>
    <dbReference type="NCBI Taxonomy" id="502025"/>
    <lineage>
        <taxon>Bacteria</taxon>
        <taxon>Pseudomonadati</taxon>
        <taxon>Myxococcota</taxon>
        <taxon>Polyangia</taxon>
        <taxon>Haliangiales</taxon>
        <taxon>Kofleriaceae</taxon>
        <taxon>Haliangium</taxon>
    </lineage>
</organism>
<comment type="cofactor">
    <cofactor evidence="10 12">
        <name>Zn(2+)</name>
        <dbReference type="ChEBI" id="CHEBI:29105"/>
    </cofactor>
    <text evidence="10 12">Binds 1 zinc ion per subunit.</text>
</comment>
<dbReference type="GO" id="GO:0042277">
    <property type="term" value="F:peptide binding"/>
    <property type="evidence" value="ECO:0007669"/>
    <property type="project" value="TreeGrafter"/>
</dbReference>
<evidence type="ECO:0000313" key="17">
    <source>
        <dbReference type="EMBL" id="ACY18960.1"/>
    </source>
</evidence>
<evidence type="ECO:0000256" key="3">
    <source>
        <dbReference type="ARBA" id="ARBA00022438"/>
    </source>
</evidence>
<dbReference type="GO" id="GO:0006508">
    <property type="term" value="P:proteolysis"/>
    <property type="evidence" value="ECO:0007669"/>
    <property type="project" value="UniProtKB-KW"/>
</dbReference>
<evidence type="ECO:0000256" key="8">
    <source>
        <dbReference type="ARBA" id="ARBA00023049"/>
    </source>
</evidence>
<dbReference type="PROSITE" id="PS51257">
    <property type="entry name" value="PROKAR_LIPOPROTEIN"/>
    <property type="match status" value="1"/>
</dbReference>
<feature type="signal peptide" evidence="13">
    <location>
        <begin position="1"/>
        <end position="17"/>
    </location>
</feature>
<evidence type="ECO:0000259" key="14">
    <source>
        <dbReference type="Pfam" id="PF01433"/>
    </source>
</evidence>
<dbReference type="PANTHER" id="PTHR11533">
    <property type="entry name" value="PROTEASE M1 ZINC METALLOPROTEASE"/>
    <property type="match status" value="1"/>
</dbReference>
<dbReference type="SUPFAM" id="SSF63737">
    <property type="entry name" value="Leukotriene A4 hydrolase N-terminal domain"/>
    <property type="match status" value="1"/>
</dbReference>
<feature type="domain" description="Aminopeptidase N-like N-terminal" evidence="16">
    <location>
        <begin position="55"/>
        <end position="235"/>
    </location>
</feature>
<reference evidence="17 18" key="1">
    <citation type="journal article" date="2010" name="Stand. Genomic Sci.">
        <title>Complete genome sequence of Haliangium ochraceum type strain (SMP-2).</title>
        <authorList>
            <consortium name="US DOE Joint Genome Institute (JGI-PGF)"/>
            <person name="Ivanova N."/>
            <person name="Daum C."/>
            <person name="Lang E."/>
            <person name="Abt B."/>
            <person name="Kopitz M."/>
            <person name="Saunders E."/>
            <person name="Lapidus A."/>
            <person name="Lucas S."/>
            <person name="Glavina Del Rio T."/>
            <person name="Nolan M."/>
            <person name="Tice H."/>
            <person name="Copeland A."/>
            <person name="Cheng J.F."/>
            <person name="Chen F."/>
            <person name="Bruce D."/>
            <person name="Goodwin L."/>
            <person name="Pitluck S."/>
            <person name="Mavromatis K."/>
            <person name="Pati A."/>
            <person name="Mikhailova N."/>
            <person name="Chen A."/>
            <person name="Palaniappan K."/>
            <person name="Land M."/>
            <person name="Hauser L."/>
            <person name="Chang Y.J."/>
            <person name="Jeffries C.D."/>
            <person name="Detter J.C."/>
            <person name="Brettin T."/>
            <person name="Rohde M."/>
            <person name="Goker M."/>
            <person name="Bristow J."/>
            <person name="Markowitz V."/>
            <person name="Eisen J.A."/>
            <person name="Hugenholtz P."/>
            <person name="Kyrpides N.C."/>
            <person name="Klenk H.P."/>
        </authorList>
    </citation>
    <scope>NUCLEOTIDE SEQUENCE [LARGE SCALE GENOMIC DNA]</scope>
    <source>
        <strain evidence="18">DSM 14365 / CIP 107738 / JCM 11303 / AJ 13395 / SMP-2</strain>
    </source>
</reference>
<evidence type="ECO:0000256" key="1">
    <source>
        <dbReference type="ARBA" id="ARBA00000098"/>
    </source>
</evidence>
<dbReference type="GO" id="GO:0005737">
    <property type="term" value="C:cytoplasm"/>
    <property type="evidence" value="ECO:0007669"/>
    <property type="project" value="TreeGrafter"/>
</dbReference>
<dbReference type="GO" id="GO:0070006">
    <property type="term" value="F:metalloaminopeptidase activity"/>
    <property type="evidence" value="ECO:0007669"/>
    <property type="project" value="TreeGrafter"/>
</dbReference>
<dbReference type="Pfam" id="PF11838">
    <property type="entry name" value="ERAP1_C"/>
    <property type="match status" value="1"/>
</dbReference>
<dbReference type="GO" id="GO:0008270">
    <property type="term" value="F:zinc ion binding"/>
    <property type="evidence" value="ECO:0007669"/>
    <property type="project" value="UniProtKB-UniRule"/>
</dbReference>
<keyword evidence="8 12" id="KW-0482">Metalloprotease</keyword>
<keyword evidence="7 10" id="KW-0862">Zinc</keyword>
<keyword evidence="3 12" id="KW-0031">Aminopeptidase</keyword>
<keyword evidence="6 12" id="KW-0378">Hydrolase</keyword>
<dbReference type="eggNOG" id="COG0308">
    <property type="taxonomic scope" value="Bacteria"/>
</dbReference>
<dbReference type="GO" id="GO:0016285">
    <property type="term" value="F:alanyl aminopeptidase activity"/>
    <property type="evidence" value="ECO:0007669"/>
    <property type="project" value="UniProtKB-EC"/>
</dbReference>
<dbReference type="InterPro" id="IPR027268">
    <property type="entry name" value="Peptidase_M4/M1_CTD_sf"/>
</dbReference>
<evidence type="ECO:0000256" key="13">
    <source>
        <dbReference type="SAM" id="SignalP"/>
    </source>
</evidence>
<dbReference type="STRING" id="502025.Hoch_6491"/>
<dbReference type="InterPro" id="IPR034016">
    <property type="entry name" value="M1_APN-typ"/>
</dbReference>
<proteinExistence type="inferred from homology"/>
<evidence type="ECO:0000259" key="15">
    <source>
        <dbReference type="Pfam" id="PF11838"/>
    </source>
</evidence>
<dbReference type="SUPFAM" id="SSF55486">
    <property type="entry name" value="Metalloproteases ('zincins'), catalytic domain"/>
    <property type="match status" value="1"/>
</dbReference>
<evidence type="ECO:0000256" key="10">
    <source>
        <dbReference type="PIRSR" id="PIRSR634016-3"/>
    </source>
</evidence>
<evidence type="ECO:0000256" key="9">
    <source>
        <dbReference type="PIRSR" id="PIRSR634016-1"/>
    </source>
</evidence>
<dbReference type="RefSeq" id="WP_012831552.1">
    <property type="nucleotide sequence ID" value="NC_013440.1"/>
</dbReference>
<dbReference type="Pfam" id="PF01433">
    <property type="entry name" value="Peptidase_M1"/>
    <property type="match status" value="1"/>
</dbReference>
<dbReference type="InterPro" id="IPR001930">
    <property type="entry name" value="Peptidase_M1"/>
</dbReference>
<evidence type="ECO:0000256" key="4">
    <source>
        <dbReference type="ARBA" id="ARBA00022670"/>
    </source>
</evidence>
<dbReference type="Pfam" id="PF17900">
    <property type="entry name" value="Peptidase_M1_N"/>
    <property type="match status" value="1"/>
</dbReference>
<feature type="binding site" evidence="10">
    <location>
        <position position="340"/>
    </location>
    <ligand>
        <name>Zn(2+)</name>
        <dbReference type="ChEBI" id="CHEBI:29105"/>
        <note>catalytic</note>
    </ligand>
</feature>
<feature type="domain" description="ERAP1-like C-terminal" evidence="15">
    <location>
        <begin position="593"/>
        <end position="849"/>
    </location>
</feature>
<feature type="domain" description="Peptidase M1 membrane alanine aminopeptidase" evidence="14">
    <location>
        <begin position="273"/>
        <end position="477"/>
    </location>
</feature>
<evidence type="ECO:0000256" key="6">
    <source>
        <dbReference type="ARBA" id="ARBA00022801"/>
    </source>
</evidence>
<evidence type="ECO:0000256" key="7">
    <source>
        <dbReference type="ARBA" id="ARBA00022833"/>
    </source>
</evidence>
<dbReference type="GO" id="GO:0005615">
    <property type="term" value="C:extracellular space"/>
    <property type="evidence" value="ECO:0007669"/>
    <property type="project" value="TreeGrafter"/>
</dbReference>
<accession>D0LQF1</accession>
<feature type="site" description="Transition state stabilizer" evidence="11">
    <location>
        <position position="425"/>
    </location>
</feature>
<dbReference type="PRINTS" id="PR00756">
    <property type="entry name" value="ALADIPTASE"/>
</dbReference>
<dbReference type="InterPro" id="IPR024571">
    <property type="entry name" value="ERAP1-like_C_dom"/>
</dbReference>
<protein>
    <recommendedName>
        <fullName evidence="12">Aminopeptidase</fullName>
        <ecNumber evidence="12">3.4.11.-</ecNumber>
    </recommendedName>
</protein>
<evidence type="ECO:0000256" key="2">
    <source>
        <dbReference type="ARBA" id="ARBA00010136"/>
    </source>
</evidence>
<dbReference type="HOGENOM" id="CLU_003705_0_3_7"/>
<dbReference type="Gene3D" id="2.60.40.1730">
    <property type="entry name" value="tricorn interacting facor f3 domain"/>
    <property type="match status" value="1"/>
</dbReference>
<feature type="binding site" evidence="10">
    <location>
        <position position="344"/>
    </location>
    <ligand>
        <name>Zn(2+)</name>
        <dbReference type="ChEBI" id="CHEBI:29105"/>
        <note>catalytic</note>
    </ligand>
</feature>
<dbReference type="AlphaFoldDB" id="D0LQF1"/>
<dbReference type="InterPro" id="IPR045357">
    <property type="entry name" value="Aminopeptidase_N-like_N"/>
</dbReference>
<keyword evidence="4 12" id="KW-0645">Protease</keyword>
<keyword evidence="5 10" id="KW-0479">Metal-binding</keyword>
<dbReference type="Proteomes" id="UP000001880">
    <property type="component" value="Chromosome"/>
</dbReference>
<dbReference type="InterPro" id="IPR014782">
    <property type="entry name" value="Peptidase_M1_dom"/>
</dbReference>
<dbReference type="InterPro" id="IPR042097">
    <property type="entry name" value="Aminopeptidase_N-like_N_sf"/>
</dbReference>
<dbReference type="EMBL" id="CP001804">
    <property type="protein sequence ID" value="ACY18960.1"/>
    <property type="molecule type" value="Genomic_DNA"/>
</dbReference>
<evidence type="ECO:0000256" key="12">
    <source>
        <dbReference type="RuleBase" id="RU364040"/>
    </source>
</evidence>
<sequence length="929" mass="100693">MRIWPLAALAGALALSACGPGPGVGSGALRGPQLAEGAHVPAPQGPAFRLPDAVVPLAYDLHVEVDPGRPSFAGRVRIDLRIDAAVDAIWLHSAELDIDEAHLHRDAAETRAPLQVTAHPDPASELIRLAPPSPLAPGAATIELSFRGRFREHVGLFRQRVDDEPYVFTDFEPIDARRAFPCFDEPRFKTPWRVSMTVPAGAHALSNMPATRSEPLGGGRQRVHFAPTRPLPSYLVAMAAGPFEFVDSPDAQVPVRIVVPRGMAAWAQEAAAIAPPLLDLVQAYFDTPVPFPKLDLISVPELSGAMENPGLITVGSYILLTDPDHPAIPQQRLLALVLAHEFAHLWFGDLVTPAAWNDLWLNEGFATWLADKTLQAWRSERRADLDQVDAKQEAMREDAGIDVRPARTTAHGRDALAATFDVITYKKTGAILDMLEHWMGEDAFRAAMRAYVAAHADATTDTDALIDILGGHSERELRAPLRSFLSTPGVPLVEAAVHCATADADADARARAGANSDPEGVRVSLSQRRYLPQLGGDSDAQAPADSVWSIPVCMRYDLGGSAVGATCALLEQAAQSVALTRPDGTPLRHCPRWLQPNVEARGYYRYAMPAAQLLALGSAPLSSREALDLAHDLRALLASGDLQADDALRLATVLAPRRERLLSLELAELMAELAPLVPEDSEQRLRAHVRQLFGEHARALSLSPRPGESEEDTLLRPELLSFVGRVGRAPWLMAAARQATDTWLRSGRGIAPGMIEVTLRIAAVGGDAALFQRMKQALHSARVDEDQDDTRRLVLAGALASFEQPAFTDELLALVDDTSLPVEVRHRVLIGLMQRPASAAAALEHLDRYRSAPRRSRVAPLFLLTPLLGAPLCDLGHLDRANALADHLAEKGVIRADILRSHRQRVVTQVRSCAATRRAQADAVAAYYR</sequence>
<dbReference type="OrthoDB" id="9816201at2"/>
<dbReference type="GO" id="GO:0016020">
    <property type="term" value="C:membrane"/>
    <property type="evidence" value="ECO:0007669"/>
    <property type="project" value="TreeGrafter"/>
</dbReference>
<comment type="catalytic activity">
    <reaction evidence="1">
        <text>Release of an N-terminal amino acid, Xaa-|-Yaa- from a peptide, amide or arylamide. Xaa is preferably Ala, but may be most amino acids including Pro (slow action). When a terminal hydrophobic residue is followed by a prolyl residue, the two may be released as an intact Xaa-Pro dipeptide.</text>
        <dbReference type="EC" id="3.4.11.2"/>
    </reaction>
</comment>
<dbReference type="KEGG" id="hoh:Hoch_6491"/>